<dbReference type="InterPro" id="IPR001199">
    <property type="entry name" value="Cyt_B5-like_heme/steroid-bd"/>
</dbReference>
<dbReference type="SUPFAM" id="SSF55856">
    <property type="entry name" value="Cytochrome b5-like heme/steroid binding domain"/>
    <property type="match status" value="1"/>
</dbReference>
<keyword evidence="4" id="KW-0256">Endoplasmic reticulum</keyword>
<dbReference type="EMBL" id="CAKXYY010000001">
    <property type="protein sequence ID" value="CAH2350372.1"/>
    <property type="molecule type" value="Genomic_DNA"/>
</dbReference>
<dbReference type="OrthoDB" id="547796at2759"/>
<dbReference type="PANTHER" id="PTHR10281:SF72">
    <property type="entry name" value="NEUDESIN"/>
    <property type="match status" value="1"/>
</dbReference>
<dbReference type="InterPro" id="IPR050577">
    <property type="entry name" value="MAPR/NEUFC/NENF-like"/>
</dbReference>
<keyword evidence="5" id="KW-0408">Iron</keyword>
<evidence type="ECO:0000313" key="8">
    <source>
        <dbReference type="EMBL" id="CAH2350372.1"/>
    </source>
</evidence>
<keyword evidence="2" id="KW-0349">Heme</keyword>
<comment type="subcellular location">
    <subcellularLocation>
        <location evidence="1">Endoplasmic reticulum</location>
    </subcellularLocation>
</comment>
<organism evidence="8 9">
    <name type="scientific">[Candida] railenensis</name>
    <dbReference type="NCBI Taxonomy" id="45579"/>
    <lineage>
        <taxon>Eukaryota</taxon>
        <taxon>Fungi</taxon>
        <taxon>Dikarya</taxon>
        <taxon>Ascomycota</taxon>
        <taxon>Saccharomycotina</taxon>
        <taxon>Pichiomycetes</taxon>
        <taxon>Debaryomycetaceae</taxon>
        <taxon>Kurtzmaniella</taxon>
    </lineage>
</organism>
<name>A0A9P0QL31_9ASCO</name>
<keyword evidence="3" id="KW-0479">Metal-binding</keyword>
<proteinExistence type="inferred from homology"/>
<dbReference type="Gene3D" id="3.10.120.10">
    <property type="entry name" value="Cytochrome b5-like heme/steroid binding domain"/>
    <property type="match status" value="1"/>
</dbReference>
<comment type="similarity">
    <text evidence="6">Belongs to the cytochrome b5 family. MAPR subfamily.</text>
</comment>
<feature type="domain" description="Cytochrome b5 heme-binding" evidence="7">
    <location>
        <begin position="46"/>
        <end position="147"/>
    </location>
</feature>
<dbReference type="AlphaFoldDB" id="A0A9P0QL31"/>
<dbReference type="InterPro" id="IPR036400">
    <property type="entry name" value="Cyt_B5-like_heme/steroid_sf"/>
</dbReference>
<dbReference type="GO" id="GO:0046872">
    <property type="term" value="F:metal ion binding"/>
    <property type="evidence" value="ECO:0007669"/>
    <property type="project" value="UniProtKB-KW"/>
</dbReference>
<evidence type="ECO:0000313" key="9">
    <source>
        <dbReference type="Proteomes" id="UP000837801"/>
    </source>
</evidence>
<evidence type="ECO:0000256" key="4">
    <source>
        <dbReference type="ARBA" id="ARBA00022824"/>
    </source>
</evidence>
<evidence type="ECO:0000256" key="3">
    <source>
        <dbReference type="ARBA" id="ARBA00022723"/>
    </source>
</evidence>
<dbReference type="GO" id="GO:0016020">
    <property type="term" value="C:membrane"/>
    <property type="evidence" value="ECO:0007669"/>
    <property type="project" value="TreeGrafter"/>
</dbReference>
<gene>
    <name evidence="8" type="ORF">CLIB1423_01S08614</name>
</gene>
<evidence type="ECO:0000259" key="7">
    <source>
        <dbReference type="SMART" id="SM01117"/>
    </source>
</evidence>
<dbReference type="GO" id="GO:0005783">
    <property type="term" value="C:endoplasmic reticulum"/>
    <property type="evidence" value="ECO:0007669"/>
    <property type="project" value="UniProtKB-SubCell"/>
</dbReference>
<comment type="caution">
    <text evidence="8">The sequence shown here is derived from an EMBL/GenBank/DDBJ whole genome shotgun (WGS) entry which is preliminary data.</text>
</comment>
<keyword evidence="9" id="KW-1185">Reference proteome</keyword>
<evidence type="ECO:0000256" key="2">
    <source>
        <dbReference type="ARBA" id="ARBA00022617"/>
    </source>
</evidence>
<dbReference type="GO" id="GO:0020037">
    <property type="term" value="F:heme binding"/>
    <property type="evidence" value="ECO:0007669"/>
    <property type="project" value="UniProtKB-ARBA"/>
</dbReference>
<evidence type="ECO:0000256" key="6">
    <source>
        <dbReference type="ARBA" id="ARBA00038357"/>
    </source>
</evidence>
<dbReference type="Proteomes" id="UP000837801">
    <property type="component" value="Unassembled WGS sequence"/>
</dbReference>
<dbReference type="SMART" id="SM01117">
    <property type="entry name" value="Cyt-b5"/>
    <property type="match status" value="1"/>
</dbReference>
<dbReference type="Pfam" id="PF00173">
    <property type="entry name" value="Cyt-b5"/>
    <property type="match status" value="1"/>
</dbReference>
<evidence type="ECO:0000256" key="5">
    <source>
        <dbReference type="ARBA" id="ARBA00023004"/>
    </source>
</evidence>
<evidence type="ECO:0000256" key="1">
    <source>
        <dbReference type="ARBA" id="ARBA00004240"/>
    </source>
</evidence>
<dbReference type="FunFam" id="3.10.120.10:FF:000003">
    <property type="entry name" value="membrane-associated progesterone receptor component 1"/>
    <property type="match status" value="1"/>
</dbReference>
<sequence length="153" mass="16474">MITITGIIVLALIAYFAKEFITGGMSISNPLENSTTDSAPIVEGRFTPLSLAKFNGTDDPKILIAVKGKVYDVSNGASFYGPGGPYENFAGRDASRGLAKNSFELDCLTPTDQPIDQLKNLTADEIESLDGWEQHFEGKYPLVGTLHENGDSI</sequence>
<dbReference type="PANTHER" id="PTHR10281">
    <property type="entry name" value="MEMBRANE-ASSOCIATED PROGESTERONE RECEPTOR COMPONENT-RELATED"/>
    <property type="match status" value="1"/>
</dbReference>
<accession>A0A9P0QL31</accession>
<protein>
    <submittedName>
        <fullName evidence="8">Damage response protein 1</fullName>
    </submittedName>
</protein>
<reference evidence="8" key="1">
    <citation type="submission" date="2022-03" db="EMBL/GenBank/DDBJ databases">
        <authorList>
            <person name="Legras J.-L."/>
            <person name="Devillers H."/>
            <person name="Grondin C."/>
        </authorList>
    </citation>
    <scope>NUCLEOTIDE SEQUENCE</scope>
    <source>
        <strain evidence="8">CLIB 1423</strain>
    </source>
</reference>